<sequence>MYIFIAALDALTLDPKPIFTKHPCACLPITNSPRRAQRLNTQTITTSSITTFLLPISLNNENASITWFPCFARQLRRAVQSAVSLCESGILSNSWRA</sequence>
<protein>
    <submittedName>
        <fullName evidence="1">Uncharacterized protein</fullName>
    </submittedName>
</protein>
<organism evidence="1">
    <name type="scientific">Rhizophora mucronata</name>
    <name type="common">Asiatic mangrove</name>
    <dbReference type="NCBI Taxonomy" id="61149"/>
    <lineage>
        <taxon>Eukaryota</taxon>
        <taxon>Viridiplantae</taxon>
        <taxon>Streptophyta</taxon>
        <taxon>Embryophyta</taxon>
        <taxon>Tracheophyta</taxon>
        <taxon>Spermatophyta</taxon>
        <taxon>Magnoliopsida</taxon>
        <taxon>eudicotyledons</taxon>
        <taxon>Gunneridae</taxon>
        <taxon>Pentapetalae</taxon>
        <taxon>rosids</taxon>
        <taxon>fabids</taxon>
        <taxon>Malpighiales</taxon>
        <taxon>Rhizophoraceae</taxon>
        <taxon>Rhizophora</taxon>
    </lineage>
</organism>
<reference evidence="1" key="1">
    <citation type="submission" date="2018-02" db="EMBL/GenBank/DDBJ databases">
        <title>Rhizophora mucronata_Transcriptome.</title>
        <authorList>
            <person name="Meera S.P."/>
            <person name="Sreeshan A."/>
            <person name="Augustine A."/>
        </authorList>
    </citation>
    <scope>NUCLEOTIDE SEQUENCE</scope>
    <source>
        <tissue evidence="1">Leaf</tissue>
    </source>
</reference>
<proteinExistence type="predicted"/>
<evidence type="ECO:0000313" key="1">
    <source>
        <dbReference type="EMBL" id="MBX41711.1"/>
    </source>
</evidence>
<accession>A0A2P2NGV4</accession>
<name>A0A2P2NGV4_RHIMU</name>
<dbReference type="EMBL" id="GGEC01061227">
    <property type="protein sequence ID" value="MBX41711.1"/>
    <property type="molecule type" value="Transcribed_RNA"/>
</dbReference>
<dbReference type="AlphaFoldDB" id="A0A2P2NGV4"/>